<evidence type="ECO:0000256" key="2">
    <source>
        <dbReference type="ARBA" id="ARBA00004174"/>
    </source>
</evidence>
<evidence type="ECO:0000256" key="9">
    <source>
        <dbReference type="ARBA" id="ARBA00023002"/>
    </source>
</evidence>
<gene>
    <name evidence="15" type="primary">LOC101889365</name>
    <name evidence="15" type="synonym">122E8</name>
    <name evidence="15" type="synonym">CYP6A1</name>
    <name evidence="15" type="synonym">CYPVIA1</name>
</gene>
<protein>
    <submittedName>
        <fullName evidence="15">Cytochrome P450 6A1 isoform X1</fullName>
    </submittedName>
</protein>
<organism evidence="14 15">
    <name type="scientific">Musca domestica</name>
    <name type="common">House fly</name>
    <dbReference type="NCBI Taxonomy" id="7370"/>
    <lineage>
        <taxon>Eukaryota</taxon>
        <taxon>Metazoa</taxon>
        <taxon>Ecdysozoa</taxon>
        <taxon>Arthropoda</taxon>
        <taxon>Hexapoda</taxon>
        <taxon>Insecta</taxon>
        <taxon>Pterygota</taxon>
        <taxon>Neoptera</taxon>
        <taxon>Endopterygota</taxon>
        <taxon>Diptera</taxon>
        <taxon>Brachycera</taxon>
        <taxon>Muscomorpha</taxon>
        <taxon>Muscoidea</taxon>
        <taxon>Muscidae</taxon>
        <taxon>Musca</taxon>
    </lineage>
</organism>
<keyword evidence="7" id="KW-0256">Endoplasmic reticulum</keyword>
<dbReference type="PANTHER" id="PTHR24292">
    <property type="entry name" value="CYTOCHROME P450"/>
    <property type="match status" value="1"/>
</dbReference>
<keyword evidence="6" id="KW-0479">Metal-binding</keyword>
<name>A0ABM3V0Y4_MUSDO</name>
<comment type="similarity">
    <text evidence="4">Belongs to the cytochrome P450 family.</text>
</comment>
<keyword evidence="14" id="KW-1185">Reference proteome</keyword>
<dbReference type="InterPro" id="IPR017972">
    <property type="entry name" value="Cyt_P450_CS"/>
</dbReference>
<dbReference type="Proteomes" id="UP001652621">
    <property type="component" value="Unplaced"/>
</dbReference>
<evidence type="ECO:0000256" key="12">
    <source>
        <dbReference type="ARBA" id="ARBA00023136"/>
    </source>
</evidence>
<evidence type="ECO:0000256" key="11">
    <source>
        <dbReference type="ARBA" id="ARBA00023033"/>
    </source>
</evidence>
<evidence type="ECO:0000256" key="8">
    <source>
        <dbReference type="ARBA" id="ARBA00022848"/>
    </source>
</evidence>
<evidence type="ECO:0000256" key="7">
    <source>
        <dbReference type="ARBA" id="ARBA00022824"/>
    </source>
</evidence>
<keyword evidence="13" id="KW-0812">Transmembrane</keyword>
<evidence type="ECO:0000313" key="15">
    <source>
        <dbReference type="RefSeq" id="XP_058979451.1"/>
    </source>
</evidence>
<dbReference type="RefSeq" id="XP_058979451.1">
    <property type="nucleotide sequence ID" value="XM_059123468.1"/>
</dbReference>
<keyword evidence="11" id="KW-0503">Monooxygenase</keyword>
<dbReference type="InterPro" id="IPR036396">
    <property type="entry name" value="Cyt_P450_sf"/>
</dbReference>
<evidence type="ECO:0000256" key="4">
    <source>
        <dbReference type="ARBA" id="ARBA00010617"/>
    </source>
</evidence>
<reference evidence="15" key="1">
    <citation type="submission" date="2025-08" db="UniProtKB">
        <authorList>
            <consortium name="RefSeq"/>
        </authorList>
    </citation>
    <scope>IDENTIFICATION</scope>
    <source>
        <strain evidence="15">Aabys</strain>
        <tissue evidence="15">Whole body</tissue>
    </source>
</reference>
<dbReference type="GeneID" id="101889365"/>
<dbReference type="PRINTS" id="PR00385">
    <property type="entry name" value="P450"/>
</dbReference>
<keyword evidence="12 13" id="KW-0472">Membrane</keyword>
<keyword evidence="13" id="KW-1133">Transmembrane helix</keyword>
<dbReference type="InterPro" id="IPR002401">
    <property type="entry name" value="Cyt_P450_E_grp-I"/>
</dbReference>
<evidence type="ECO:0000256" key="10">
    <source>
        <dbReference type="ARBA" id="ARBA00023004"/>
    </source>
</evidence>
<dbReference type="CDD" id="cd11056">
    <property type="entry name" value="CYP6-like"/>
    <property type="match status" value="2"/>
</dbReference>
<dbReference type="Gene3D" id="1.10.630.10">
    <property type="entry name" value="Cytochrome P450"/>
    <property type="match status" value="2"/>
</dbReference>
<evidence type="ECO:0000256" key="6">
    <source>
        <dbReference type="ARBA" id="ARBA00022723"/>
    </source>
</evidence>
<comment type="subcellular location">
    <subcellularLocation>
        <location evidence="3">Endoplasmic reticulum membrane</location>
        <topology evidence="3">Peripheral membrane protein</topology>
    </subcellularLocation>
    <subcellularLocation>
        <location evidence="2">Microsome membrane</location>
        <topology evidence="2">Peripheral membrane protein</topology>
    </subcellularLocation>
</comment>
<accession>A0ABM3V0Y4</accession>
<evidence type="ECO:0000256" key="3">
    <source>
        <dbReference type="ARBA" id="ARBA00004406"/>
    </source>
</evidence>
<evidence type="ECO:0000256" key="5">
    <source>
        <dbReference type="ARBA" id="ARBA00022617"/>
    </source>
</evidence>
<dbReference type="InterPro" id="IPR001128">
    <property type="entry name" value="Cyt_P450"/>
</dbReference>
<evidence type="ECO:0000256" key="1">
    <source>
        <dbReference type="ARBA" id="ARBA00001971"/>
    </source>
</evidence>
<keyword evidence="5" id="KW-0349">Heme</keyword>
<dbReference type="InterPro" id="IPR050476">
    <property type="entry name" value="Insect_CytP450_Detox"/>
</dbReference>
<keyword evidence="8" id="KW-0492">Microsome</keyword>
<feature type="transmembrane region" description="Helical" evidence="13">
    <location>
        <begin position="6"/>
        <end position="22"/>
    </location>
</feature>
<evidence type="ECO:0000256" key="13">
    <source>
        <dbReference type="SAM" id="Phobius"/>
    </source>
</evidence>
<feature type="transmembrane region" description="Helical" evidence="13">
    <location>
        <begin position="513"/>
        <end position="532"/>
    </location>
</feature>
<dbReference type="Pfam" id="PF00067">
    <property type="entry name" value="p450"/>
    <property type="match status" value="2"/>
</dbReference>
<dbReference type="PANTHER" id="PTHR24292:SF100">
    <property type="entry name" value="CYTOCHROME P450 6A16, ISOFORM B-RELATED"/>
    <property type="match status" value="1"/>
</dbReference>
<proteinExistence type="inferred from homology"/>
<dbReference type="PRINTS" id="PR00463">
    <property type="entry name" value="EP450I"/>
</dbReference>
<keyword evidence="10" id="KW-0408">Iron</keyword>
<evidence type="ECO:0000313" key="14">
    <source>
        <dbReference type="Proteomes" id="UP001652621"/>
    </source>
</evidence>
<sequence>MEFTSVLLYLLTALISVAVLFLRRNLNYWKKRGIPHDAPHMLFGNMQDYRTKRSLSQIMADYYMKFKGTGPFAGLYLGQRPVALLLDIPTIKNVMIKDFNNFTDRGMYYNEKEDPLTGHLFFIDSHKWRSMRNKVSPAFTSGKMKFMYPTVLEVISDFMTVLDEHVQKGANGAVDVRDLLGRLGTEIIGRVAFGIECNSLKNTEDEFVRLGRKSLEVPRHNSLIMAFIDSFPKLARALGMRILPEDVHQFFMKTIVDTVKYREENKIQRNDFLNILIELKNNKEDKSGLGGLSYEELAAQVFVFFLGGFETSSSTVTFALFELAQNQEMQERLRQEVKETLKKCDSEQFTYESLSEMPYLNQVLCESLRKYPVVPFLTRQALKDYAIPGYPKYTIEAGTMAFIPTLGIHNDPELYPNPEQFDPERFSPEMTRNRESVEWLGFGDGPRNCIGLRFGKLQSRLSLANIVNRYRFTLSSKTKVPLEFKPEAPTMSTVHPIYLNFEEIRSNKKIMDFGSFLLYALGVLASLALYFVRWNFGYWKRRGIPHEEPHLVMGNVKGLRSKYHIGEIIADYYRKFKGSGPFAGIFLGHKPAAVVLDKELRKRVLIKDFSNFANRGLYYNEKDDPLTGHLVMVEGEKWRSLRTKLSPTFTAGKMKYMYNTVLEVGQRLLEVMYEKLEVSSELDMRDILARFNTDVIGSVAFGIECNSLRNPHDRFLAMGRKSIEVPRHNALIMAFIDSFPELSRKLGMRVLPEDVHQFFMSSIKETVDYREKNNIRRNDFLDLVLDLKNNPESISKLGGLTFNELAAQVFVFFLGGFETSSSTMGFALYELAQNQQLQDRLREEVNEVFDQFKEDNISYDALMNIPYLDQVLNETLRKYPVGSALTRQTLNDYVVPHNPKYVLPKGTLVFIPVLGIHYDPELYPNPEEFDPERFSPEMVKQRDSVDWLGFGDGPRNCIGMRFGKMQSRLGLALVIRHFRFTVCSRTDIPMQINPESLAWTPKNNLYLNVQAIRKKIK</sequence>
<keyword evidence="9" id="KW-0560">Oxidoreductase</keyword>
<dbReference type="SUPFAM" id="SSF48264">
    <property type="entry name" value="Cytochrome P450"/>
    <property type="match status" value="2"/>
</dbReference>
<comment type="cofactor">
    <cofactor evidence="1">
        <name>heme</name>
        <dbReference type="ChEBI" id="CHEBI:30413"/>
    </cofactor>
</comment>
<dbReference type="PROSITE" id="PS00086">
    <property type="entry name" value="CYTOCHROME_P450"/>
    <property type="match status" value="2"/>
</dbReference>